<gene>
    <name evidence="2" type="ORF">PSDVSF_20900</name>
</gene>
<evidence type="ECO:0000259" key="1">
    <source>
        <dbReference type="Pfam" id="PF01323"/>
    </source>
</evidence>
<dbReference type="InterPro" id="IPR001853">
    <property type="entry name" value="DSBA-like_thioredoxin_dom"/>
</dbReference>
<dbReference type="PANTHER" id="PTHR13887">
    <property type="entry name" value="GLUTATHIONE S-TRANSFERASE KAPPA"/>
    <property type="match status" value="1"/>
</dbReference>
<accession>A0ABM7P5E3</accession>
<protein>
    <recommendedName>
        <fullName evidence="1">DSBA-like thioredoxin domain-containing protein</fullName>
    </recommendedName>
</protein>
<dbReference type="PANTHER" id="PTHR13887:SF41">
    <property type="entry name" value="THIOREDOXIN SUPERFAMILY PROTEIN"/>
    <property type="match status" value="1"/>
</dbReference>
<sequence>MADLFDRRDIDQVTQTCNERGKPYGIKFGEIRRLSNSHRALEAAEFARVKGRYDALHSALFTAYFTHGRDIGNMPVLRELAAENGLDPDAMETAIVEGRFSEQVALGSEQAGQVGVTAIPTFLIEGAAPITGAVNESLFREALQAAAARQAES</sequence>
<dbReference type="InterPro" id="IPR036249">
    <property type="entry name" value="Thioredoxin-like_sf"/>
</dbReference>
<evidence type="ECO:0000313" key="2">
    <source>
        <dbReference type="EMBL" id="BCS88848.1"/>
    </source>
</evidence>
<dbReference type="Gene3D" id="3.40.30.10">
    <property type="entry name" value="Glutaredoxin"/>
    <property type="match status" value="1"/>
</dbReference>
<name>A0ABM7P5E3_9BACT</name>
<organism evidence="2 3">
    <name type="scientific">Pseudodesulfovibrio sediminis</name>
    <dbReference type="NCBI Taxonomy" id="2810563"/>
    <lineage>
        <taxon>Bacteria</taxon>
        <taxon>Pseudomonadati</taxon>
        <taxon>Thermodesulfobacteriota</taxon>
        <taxon>Desulfovibrionia</taxon>
        <taxon>Desulfovibrionales</taxon>
        <taxon>Desulfovibrionaceae</taxon>
    </lineage>
</organism>
<dbReference type="Pfam" id="PF01323">
    <property type="entry name" value="DSBA"/>
    <property type="match status" value="1"/>
</dbReference>
<proteinExistence type="predicted"/>
<reference evidence="2" key="1">
    <citation type="journal article" date="2022" name="Arch. Microbiol.">
        <title>Pseudodesulfovibrio sediminis sp. nov., a mesophilic and neutrophilic sulfate-reducing bacterium isolated from sediment of a brackish lake.</title>
        <authorList>
            <person name="Takahashi A."/>
            <person name="Kojima H."/>
            <person name="Watanabe M."/>
            <person name="Fukui M."/>
        </authorList>
    </citation>
    <scope>NUCLEOTIDE SEQUENCE</scope>
    <source>
        <strain evidence="2">SF6</strain>
    </source>
</reference>
<dbReference type="EMBL" id="AP024485">
    <property type="protein sequence ID" value="BCS88848.1"/>
    <property type="molecule type" value="Genomic_DNA"/>
</dbReference>
<dbReference type="SUPFAM" id="SSF52833">
    <property type="entry name" value="Thioredoxin-like"/>
    <property type="match status" value="1"/>
</dbReference>
<dbReference type="Proteomes" id="UP001053296">
    <property type="component" value="Chromosome"/>
</dbReference>
<evidence type="ECO:0000313" key="3">
    <source>
        <dbReference type="Proteomes" id="UP001053296"/>
    </source>
</evidence>
<keyword evidence="3" id="KW-1185">Reference proteome</keyword>
<feature type="domain" description="DSBA-like thioredoxin" evidence="1">
    <location>
        <begin position="23"/>
        <end position="144"/>
    </location>
</feature>